<dbReference type="Proteomes" id="UP001431572">
    <property type="component" value="Chromosome 2"/>
</dbReference>
<dbReference type="AlphaFoldDB" id="A0A8T7MA36"/>
<dbReference type="EMBL" id="CP128400">
    <property type="protein sequence ID" value="WJW68865.1"/>
    <property type="molecule type" value="Genomic_DNA"/>
</dbReference>
<dbReference type="Proteomes" id="UP000521676">
    <property type="component" value="Unassembled WGS sequence"/>
</dbReference>
<evidence type="ECO:0000313" key="2">
    <source>
        <dbReference type="EMBL" id="WJW68865.1"/>
    </source>
</evidence>
<sequence>MSSTQLFLLTINGTQGQASLEQTRAIHNATAGAPANIATAQSLGDLSHSVFVPVQDEKGEFFIMDVWNDMEGLNQFFSNPHVQEQAGQIFATRDPVVWTPANDIFHYSLLAPAGKNERFLGVVRGTVSSKEQARKTMDAATSNGLSKARKLGAISHQNFFRMGGESLEFLGVEVWYSLEGAFAYYGDPAFGEQFHGMYTAEPASWILQRPEGTWSEW</sequence>
<dbReference type="EMBL" id="JACATZ010000003">
    <property type="protein sequence ID" value="NWJ48934.1"/>
    <property type="molecule type" value="Genomic_DNA"/>
</dbReference>
<evidence type="ECO:0000313" key="4">
    <source>
        <dbReference type="Proteomes" id="UP001431572"/>
    </source>
</evidence>
<organism evidence="1 3">
    <name type="scientific">Candidatus Chlorohelix allophototropha</name>
    <dbReference type="NCBI Taxonomy" id="3003348"/>
    <lineage>
        <taxon>Bacteria</taxon>
        <taxon>Bacillati</taxon>
        <taxon>Chloroflexota</taxon>
        <taxon>Chloroflexia</taxon>
        <taxon>Candidatus Chloroheliales</taxon>
        <taxon>Candidatus Chloroheliaceae</taxon>
        <taxon>Candidatus Chlorohelix</taxon>
    </lineage>
</organism>
<reference evidence="2" key="2">
    <citation type="journal article" date="2024" name="Nature">
        <title>Anoxygenic phototroph of the Chloroflexota uses a type I reaction centre.</title>
        <authorList>
            <person name="Tsuji J.M."/>
            <person name="Shaw N.A."/>
            <person name="Nagashima S."/>
            <person name="Venkiteswaran J.J."/>
            <person name="Schiff S.L."/>
            <person name="Watanabe T."/>
            <person name="Fukui M."/>
            <person name="Hanada S."/>
            <person name="Tank M."/>
            <person name="Neufeld J.D."/>
        </authorList>
    </citation>
    <scope>NUCLEOTIDE SEQUENCE</scope>
    <source>
        <strain evidence="2">L227-S17</strain>
    </source>
</reference>
<keyword evidence="4" id="KW-1185">Reference proteome</keyword>
<name>A0A8T7MA36_9CHLR</name>
<evidence type="ECO:0000313" key="1">
    <source>
        <dbReference type="EMBL" id="NWJ48934.1"/>
    </source>
</evidence>
<evidence type="ECO:0000313" key="3">
    <source>
        <dbReference type="Proteomes" id="UP000521676"/>
    </source>
</evidence>
<evidence type="ECO:0008006" key="5">
    <source>
        <dbReference type="Google" id="ProtNLM"/>
    </source>
</evidence>
<reference evidence="1 3" key="1">
    <citation type="submission" date="2020-06" db="EMBL/GenBank/DDBJ databases">
        <title>Anoxygenic phototrophic Chloroflexota member uses a Type I reaction center.</title>
        <authorList>
            <person name="Tsuji J.M."/>
            <person name="Shaw N.A."/>
            <person name="Nagashima S."/>
            <person name="Venkiteswaran J."/>
            <person name="Schiff S.L."/>
            <person name="Hanada S."/>
            <person name="Tank M."/>
            <person name="Neufeld J.D."/>
        </authorList>
    </citation>
    <scope>NUCLEOTIDE SEQUENCE [LARGE SCALE GENOMIC DNA]</scope>
    <source>
        <strain evidence="1">L227-S17</strain>
    </source>
</reference>
<proteinExistence type="predicted"/>
<accession>A0A8T7MA36</accession>
<gene>
    <name evidence="1" type="ORF">HXX08_23990</name>
    <name evidence="2" type="ORF">OZ401_004484</name>
</gene>
<protein>
    <recommendedName>
        <fullName evidence="5">ABM domain-containing protein</fullName>
    </recommendedName>
</protein>
<dbReference type="RefSeq" id="WP_341470768.1">
    <property type="nucleotide sequence ID" value="NZ_CP128400.1"/>
</dbReference>